<evidence type="ECO:0000313" key="1">
    <source>
        <dbReference type="EMBL" id="ACB27260.1"/>
    </source>
</evidence>
<dbReference type="OrthoDB" id="7982344at2"/>
<sequence>MREGEDWPADFGLGNVICWIDVEECPELTAEAVGDIVESLPNLFGCLDHIVEDWLHLLALQAVADGHRDARAIAAAALKSRELTFSRYYG</sequence>
<dbReference type="HOGENOM" id="CLU_2437466_0_0_5"/>
<dbReference type="GeneID" id="6141384"/>
<dbReference type="AlphaFoldDB" id="B1LXD9"/>
<dbReference type="EMBL" id="CP001001">
    <property type="protein sequence ID" value="ACB27260.1"/>
    <property type="molecule type" value="Genomic_DNA"/>
</dbReference>
<accession>B1LXD9</accession>
<reference evidence="1 2" key="1">
    <citation type="submission" date="2008-03" db="EMBL/GenBank/DDBJ databases">
        <title>Complete sequence of chromosome of Methylobacterium radiotolerans JCM 2831.</title>
        <authorList>
            <consortium name="US DOE Joint Genome Institute"/>
            <person name="Copeland A."/>
            <person name="Lucas S."/>
            <person name="Lapidus A."/>
            <person name="Glavina del Rio T."/>
            <person name="Dalin E."/>
            <person name="Tice H."/>
            <person name="Bruce D."/>
            <person name="Goodwin L."/>
            <person name="Pitluck S."/>
            <person name="Kiss H."/>
            <person name="Brettin T."/>
            <person name="Detter J.C."/>
            <person name="Han C."/>
            <person name="Kuske C.R."/>
            <person name="Schmutz J."/>
            <person name="Larimer F."/>
            <person name="Land M."/>
            <person name="Hauser L."/>
            <person name="Kyrpides N."/>
            <person name="Mikhailova N."/>
            <person name="Marx C.J."/>
            <person name="Richardson P."/>
        </authorList>
    </citation>
    <scope>NUCLEOTIDE SEQUENCE [LARGE SCALE GENOMIC DNA]</scope>
    <source>
        <strain evidence="2">ATCC 27329 / DSM 1819 / JCM 2831 / NBRC 15690 / NCIMB 10815 / 0-1</strain>
    </source>
</reference>
<dbReference type="STRING" id="426355.Mrad2831_5313"/>
<dbReference type="RefSeq" id="WP_012322204.1">
    <property type="nucleotide sequence ID" value="NC_010505.1"/>
</dbReference>
<gene>
    <name evidence="1" type="ordered locus">Mrad2831_5313</name>
</gene>
<dbReference type="Proteomes" id="UP000006589">
    <property type="component" value="Chromosome"/>
</dbReference>
<dbReference type="KEGG" id="mrd:Mrad2831_5313"/>
<evidence type="ECO:0000313" key="2">
    <source>
        <dbReference type="Proteomes" id="UP000006589"/>
    </source>
</evidence>
<protein>
    <submittedName>
        <fullName evidence="1">Uncharacterized protein</fullName>
    </submittedName>
</protein>
<dbReference type="PATRIC" id="fig|426355.14.peg.5367"/>
<organism evidence="1 2">
    <name type="scientific">Methylobacterium radiotolerans (strain ATCC 27329 / DSM 1819 / JCM 2831 / NBRC 15690 / NCIMB 10815 / 0-1)</name>
    <dbReference type="NCBI Taxonomy" id="426355"/>
    <lineage>
        <taxon>Bacteria</taxon>
        <taxon>Pseudomonadati</taxon>
        <taxon>Pseudomonadota</taxon>
        <taxon>Alphaproteobacteria</taxon>
        <taxon>Hyphomicrobiales</taxon>
        <taxon>Methylobacteriaceae</taxon>
        <taxon>Methylobacterium</taxon>
    </lineage>
</organism>
<proteinExistence type="predicted"/>
<name>B1LXD9_METRJ</name>